<name>A0A923LPJ2_9FIRM</name>
<dbReference type="Proteomes" id="UP000606720">
    <property type="component" value="Unassembled WGS sequence"/>
</dbReference>
<proteinExistence type="predicted"/>
<dbReference type="EMBL" id="JACOPH010000010">
    <property type="protein sequence ID" value="MBC5714755.1"/>
    <property type="molecule type" value="Genomic_DNA"/>
</dbReference>
<reference evidence="1" key="1">
    <citation type="submission" date="2020-08" db="EMBL/GenBank/DDBJ databases">
        <title>Genome public.</title>
        <authorList>
            <person name="Liu C."/>
            <person name="Sun Q."/>
        </authorList>
    </citation>
    <scope>NUCLEOTIDE SEQUENCE</scope>
    <source>
        <strain evidence="1">BX1005</strain>
    </source>
</reference>
<comment type="caution">
    <text evidence="1">The sequence shown here is derived from an EMBL/GenBank/DDBJ whole genome shotgun (WGS) entry which is preliminary data.</text>
</comment>
<keyword evidence="2" id="KW-1185">Reference proteome</keyword>
<dbReference type="RefSeq" id="WP_186867375.1">
    <property type="nucleotide sequence ID" value="NZ_JACOPH010000010.1"/>
</dbReference>
<gene>
    <name evidence="1" type="ORF">H8S17_11190</name>
</gene>
<evidence type="ECO:0000313" key="1">
    <source>
        <dbReference type="EMBL" id="MBC5714755.1"/>
    </source>
</evidence>
<protein>
    <submittedName>
        <fullName evidence="1">Uncharacterized protein</fullName>
    </submittedName>
</protein>
<sequence>MTTHEAKEIYLNSDCSYFLMCTNDYSGYIEYRQLGLQKAQEEVWKNEKLQMLSMEIKRTGDYRLFRRMYEIAKEFHDHEKLNIMLDALSRIKSPMTPEQRVDVAETILGRKFMRVRSGLIYWAYDTGQKGIAILLADAVITYLNLSTVTSVDLDKRIQKGRRLCHKITEELKLNFSERDFAEGEDYYKKAYVTENAKPTDIWKRA</sequence>
<organism evidence="1 2">
    <name type="scientific">Roseburia zhanii</name>
    <dbReference type="NCBI Taxonomy" id="2763064"/>
    <lineage>
        <taxon>Bacteria</taxon>
        <taxon>Bacillati</taxon>
        <taxon>Bacillota</taxon>
        <taxon>Clostridia</taxon>
        <taxon>Lachnospirales</taxon>
        <taxon>Lachnospiraceae</taxon>
        <taxon>Roseburia</taxon>
    </lineage>
</organism>
<evidence type="ECO:0000313" key="2">
    <source>
        <dbReference type="Proteomes" id="UP000606720"/>
    </source>
</evidence>
<dbReference type="AlphaFoldDB" id="A0A923LPJ2"/>
<accession>A0A923LPJ2</accession>